<keyword evidence="2" id="KW-0472">Membrane</keyword>
<evidence type="ECO:0000256" key="1">
    <source>
        <dbReference type="SAM" id="MobiDB-lite"/>
    </source>
</evidence>
<evidence type="ECO:0000313" key="5">
    <source>
        <dbReference type="Proteomes" id="UP000226431"/>
    </source>
</evidence>
<feature type="chain" id="PRO_5012315899" description="WH2 domain-containing protein" evidence="3">
    <location>
        <begin position="18"/>
        <end position="199"/>
    </location>
</feature>
<evidence type="ECO:0000313" key="4">
    <source>
        <dbReference type="EMBL" id="PHH75429.1"/>
    </source>
</evidence>
<gene>
    <name evidence="4" type="ORF">CDD80_2382</name>
</gene>
<reference evidence="4 5" key="1">
    <citation type="submission" date="2017-06" db="EMBL/GenBank/DDBJ databases">
        <title>Ant-infecting Ophiocordyceps genomes reveal a high diversity of potential behavioral manipulation genes and a possible major role for enterotoxins.</title>
        <authorList>
            <person name="De Bekker C."/>
            <person name="Evans H.C."/>
            <person name="Brachmann A."/>
            <person name="Hughes D.P."/>
        </authorList>
    </citation>
    <scope>NUCLEOTIDE SEQUENCE [LARGE SCALE GENOMIC DNA]</scope>
    <source>
        <strain evidence="4 5">Map16</strain>
    </source>
</reference>
<dbReference type="AlphaFoldDB" id="A0A2C5XKE5"/>
<name>A0A2C5XKE5_9HYPO</name>
<organism evidence="4 5">
    <name type="scientific">Ophiocordyceps camponoti-rufipedis</name>
    <dbReference type="NCBI Taxonomy" id="2004952"/>
    <lineage>
        <taxon>Eukaryota</taxon>
        <taxon>Fungi</taxon>
        <taxon>Dikarya</taxon>
        <taxon>Ascomycota</taxon>
        <taxon>Pezizomycotina</taxon>
        <taxon>Sordariomycetes</taxon>
        <taxon>Hypocreomycetidae</taxon>
        <taxon>Hypocreales</taxon>
        <taxon>Ophiocordycipitaceae</taxon>
        <taxon>Ophiocordyceps</taxon>
    </lineage>
</organism>
<feature type="compositionally biased region" description="Basic and acidic residues" evidence="1">
    <location>
        <begin position="160"/>
        <end position="184"/>
    </location>
</feature>
<keyword evidence="2" id="KW-1133">Transmembrane helix</keyword>
<feature type="region of interest" description="Disordered" evidence="1">
    <location>
        <begin position="84"/>
        <end position="199"/>
    </location>
</feature>
<feature type="compositionally biased region" description="Polar residues" evidence="1">
    <location>
        <begin position="141"/>
        <end position="150"/>
    </location>
</feature>
<feature type="compositionally biased region" description="Acidic residues" evidence="1">
    <location>
        <begin position="185"/>
        <end position="199"/>
    </location>
</feature>
<protein>
    <recommendedName>
        <fullName evidence="6">WH2 domain-containing protein</fullName>
    </recommendedName>
</protein>
<comment type="caution">
    <text evidence="4">The sequence shown here is derived from an EMBL/GenBank/DDBJ whole genome shotgun (WGS) entry which is preliminary data.</text>
</comment>
<feature type="transmembrane region" description="Helical" evidence="2">
    <location>
        <begin position="6"/>
        <end position="28"/>
    </location>
</feature>
<evidence type="ECO:0000256" key="3">
    <source>
        <dbReference type="SAM" id="SignalP"/>
    </source>
</evidence>
<feature type="signal peptide" evidence="3">
    <location>
        <begin position="1"/>
        <end position="17"/>
    </location>
</feature>
<dbReference type="EMBL" id="NJES01000217">
    <property type="protein sequence ID" value="PHH75429.1"/>
    <property type="molecule type" value="Genomic_DNA"/>
</dbReference>
<evidence type="ECO:0000256" key="2">
    <source>
        <dbReference type="SAM" id="Phobius"/>
    </source>
</evidence>
<accession>A0A2C5XKE5</accession>
<keyword evidence="3" id="KW-0732">Signal</keyword>
<feature type="compositionally biased region" description="Polar residues" evidence="1">
    <location>
        <begin position="85"/>
        <end position="94"/>
    </location>
</feature>
<keyword evidence="5" id="KW-1185">Reference proteome</keyword>
<sequence length="199" mass="21917">MLVLMLIVLMLVNVVMSMLVLSMLVVLIHESPPMCLIINHPPPSLDNPHQRPSLLPQQRRPPLPPRQTVTIEKHLDDGAAIITNGVGQQMQVNKTGKDPPISRPLVPPQHRRQRLIRSSSIRRPGSNPIDKHDKSAPRRPSIQQGPQPTKESVGRSLAPLREEGGEEVRKVGYDDEGGRGRLVEGLEDALEGEDAGDEG</sequence>
<evidence type="ECO:0008006" key="6">
    <source>
        <dbReference type="Google" id="ProtNLM"/>
    </source>
</evidence>
<proteinExistence type="predicted"/>
<dbReference type="Proteomes" id="UP000226431">
    <property type="component" value="Unassembled WGS sequence"/>
</dbReference>
<keyword evidence="2" id="KW-0812">Transmembrane</keyword>
<feature type="region of interest" description="Disordered" evidence="1">
    <location>
        <begin position="42"/>
        <end position="65"/>
    </location>
</feature>